<dbReference type="Gene3D" id="2.40.128.20">
    <property type="match status" value="1"/>
</dbReference>
<name>A0A8C4NGM9_EPTBU</name>
<accession>A0A8C4NGM9</accession>
<evidence type="ECO:0000256" key="2">
    <source>
        <dbReference type="RuleBase" id="RU003696"/>
    </source>
</evidence>
<dbReference type="Proteomes" id="UP000694388">
    <property type="component" value="Unplaced"/>
</dbReference>
<reference evidence="4" key="2">
    <citation type="submission" date="2025-09" db="UniProtKB">
        <authorList>
            <consortium name="Ensembl"/>
        </authorList>
    </citation>
    <scope>IDENTIFICATION</scope>
</reference>
<dbReference type="InterPro" id="IPR012674">
    <property type="entry name" value="Calycin"/>
</dbReference>
<reference evidence="4" key="1">
    <citation type="submission" date="2025-08" db="UniProtKB">
        <authorList>
            <consortium name="Ensembl"/>
        </authorList>
    </citation>
    <scope>IDENTIFICATION</scope>
</reference>
<dbReference type="Ensembl" id="ENSEBUT00000006834.1">
    <property type="protein sequence ID" value="ENSEBUP00000006383.1"/>
    <property type="gene ID" value="ENSEBUG00000004219.1"/>
</dbReference>
<dbReference type="GeneTree" id="ENSGT00940000155104"/>
<keyword evidence="2" id="KW-0813">Transport</keyword>
<evidence type="ECO:0000313" key="5">
    <source>
        <dbReference type="Proteomes" id="UP000694388"/>
    </source>
</evidence>
<evidence type="ECO:0000313" key="4">
    <source>
        <dbReference type="Ensembl" id="ENSEBUP00000006383.1"/>
    </source>
</evidence>
<dbReference type="GO" id="GO:0008289">
    <property type="term" value="F:lipid binding"/>
    <property type="evidence" value="ECO:0007669"/>
    <property type="project" value="InterPro"/>
</dbReference>
<protein>
    <submittedName>
        <fullName evidence="4">Fatty acid binding protein 3, muscle and heart</fullName>
    </submittedName>
</protein>
<dbReference type="SUPFAM" id="SSF50814">
    <property type="entry name" value="Lipocalins"/>
    <property type="match status" value="1"/>
</dbReference>
<dbReference type="PANTHER" id="PTHR11955">
    <property type="entry name" value="FATTY ACID BINDING PROTEIN"/>
    <property type="match status" value="1"/>
</dbReference>
<dbReference type="InterPro" id="IPR031259">
    <property type="entry name" value="ILBP"/>
</dbReference>
<comment type="similarity">
    <text evidence="1 2">Belongs to the calycin superfamily. Fatty-acid binding protein (FABP) family.</text>
</comment>
<dbReference type="OMA" id="WHSNQYS"/>
<sequence>MLQTAALCKSSRFCYSSVANCLTLCLFPGTMDAFCGTWKIKSSANFDEYLQALNVGILTRKIAVKQNPSVHITKDGDKVTIKTCSTFKTSEITFKLGEEFDETTADDRKVKSLITIENGKLVHLQKWDGKETTLVREPEDDKFILVRLLSYNCVAKY</sequence>
<dbReference type="FunFam" id="2.40.128.20:FF:000001">
    <property type="entry name" value="Fatty acid-binding protein, adipocyte"/>
    <property type="match status" value="1"/>
</dbReference>
<dbReference type="InterPro" id="IPR000463">
    <property type="entry name" value="Fatty_acid-bd"/>
</dbReference>
<dbReference type="PROSITE" id="PS00214">
    <property type="entry name" value="FABP"/>
    <property type="match status" value="1"/>
</dbReference>
<dbReference type="PRINTS" id="PR00178">
    <property type="entry name" value="FATTYACIDBP"/>
</dbReference>
<dbReference type="Pfam" id="PF00061">
    <property type="entry name" value="Lipocalin"/>
    <property type="match status" value="1"/>
</dbReference>
<organism evidence="4 5">
    <name type="scientific">Eptatretus burgeri</name>
    <name type="common">Inshore hagfish</name>
    <dbReference type="NCBI Taxonomy" id="7764"/>
    <lineage>
        <taxon>Eukaryota</taxon>
        <taxon>Metazoa</taxon>
        <taxon>Chordata</taxon>
        <taxon>Craniata</taxon>
        <taxon>Vertebrata</taxon>
        <taxon>Cyclostomata</taxon>
        <taxon>Myxini</taxon>
        <taxon>Myxiniformes</taxon>
        <taxon>Myxinidae</taxon>
        <taxon>Eptatretinae</taxon>
        <taxon>Eptatretus</taxon>
    </lineage>
</organism>
<evidence type="ECO:0000259" key="3">
    <source>
        <dbReference type="PROSITE" id="PS00214"/>
    </source>
</evidence>
<dbReference type="AlphaFoldDB" id="A0A8C4NGM9"/>
<proteinExistence type="inferred from homology"/>
<evidence type="ECO:0000256" key="1">
    <source>
        <dbReference type="ARBA" id="ARBA00008390"/>
    </source>
</evidence>
<keyword evidence="5" id="KW-1185">Reference proteome</keyword>
<feature type="domain" description="Cytosolic fatty-acid binding proteins" evidence="3">
    <location>
        <begin position="36"/>
        <end position="53"/>
    </location>
</feature>
<dbReference type="InterPro" id="IPR000566">
    <property type="entry name" value="Lipocln_cytosolic_FA-bd_dom"/>
</dbReference>